<dbReference type="AlphaFoldDB" id="A0A081C682"/>
<dbReference type="eggNOG" id="ENOG5033XU8">
    <property type="taxonomic scope" value="Bacteria"/>
</dbReference>
<evidence type="ECO:0000313" key="5">
    <source>
        <dbReference type="EMBL" id="GAK60087.1"/>
    </source>
</evidence>
<gene>
    <name evidence="5" type="ORF">U27_07075</name>
</gene>
<dbReference type="GO" id="GO:0042918">
    <property type="term" value="P:alkanesulfonate transmembrane transport"/>
    <property type="evidence" value="ECO:0007669"/>
    <property type="project" value="TreeGrafter"/>
</dbReference>
<evidence type="ECO:0000256" key="1">
    <source>
        <dbReference type="ARBA" id="ARBA00004418"/>
    </source>
</evidence>
<evidence type="ECO:0000256" key="3">
    <source>
        <dbReference type="ARBA" id="ARBA00022729"/>
    </source>
</evidence>
<comment type="similarity">
    <text evidence="2">Belongs to the bacterial solute-binding protein SsuA/TauA family.</text>
</comment>
<dbReference type="GO" id="GO:0042597">
    <property type="term" value="C:periplasmic space"/>
    <property type="evidence" value="ECO:0007669"/>
    <property type="project" value="UniProtKB-SubCell"/>
</dbReference>
<dbReference type="PANTHER" id="PTHR30024">
    <property type="entry name" value="ALIPHATIC SULFONATES-BINDING PROTEIN-RELATED"/>
    <property type="match status" value="1"/>
</dbReference>
<dbReference type="Gene3D" id="3.40.190.10">
    <property type="entry name" value="Periplasmic binding protein-like II"/>
    <property type="match status" value="2"/>
</dbReference>
<proteinExistence type="inferred from homology"/>
<evidence type="ECO:0000256" key="2">
    <source>
        <dbReference type="ARBA" id="ARBA00010742"/>
    </source>
</evidence>
<evidence type="ECO:0000313" key="6">
    <source>
        <dbReference type="Proteomes" id="UP000030661"/>
    </source>
</evidence>
<dbReference type="HOGENOM" id="CLU_749381_0_0_0"/>
<dbReference type="PANTHER" id="PTHR30024:SF47">
    <property type="entry name" value="TAURINE-BINDING PERIPLASMIC PROTEIN"/>
    <property type="match status" value="1"/>
</dbReference>
<keyword evidence="3 4" id="KW-0732">Signal</keyword>
<name>A0A081C682_VECG1</name>
<keyword evidence="6" id="KW-1185">Reference proteome</keyword>
<dbReference type="STRING" id="1499967.U27_07075"/>
<evidence type="ECO:0000256" key="4">
    <source>
        <dbReference type="SAM" id="SignalP"/>
    </source>
</evidence>
<sequence>MKKTSIFVAMVLMGAFVLGAGGSQEAAELVSVRVAMTPFFDYQFFSVAKEFGWDKELGLDLQFTWLTQSGPSIQALANGSVDTVNTCVVCNYPFYESVPEMKNFLTVNQFKGFVVLGRQGKSKSYNEFLAELGDAEQAKKATIEQLKGKTFPIYLANYQPLLAAVLEQVGLSISDVKTINFPDDEKAALAAISGEGDFYIGGLPSEINLLMNHPDDFKLIGGEEILGPAGLWYSNIASSEKWLDGNEDAALKIMAISYRYNRYVQEDIDKILPIVVEAMNAHSGVATELEELRFIFDTFLEFRTYGQDKDTTYNPDSPLFWENSAKYYVEKSAELPKGADYLMQNPLGLWFEKFLQRKDLLEWIDRPLD</sequence>
<feature type="signal peptide" evidence="4">
    <location>
        <begin position="1"/>
        <end position="20"/>
    </location>
</feature>
<accession>A0A081C682</accession>
<comment type="subcellular location">
    <subcellularLocation>
        <location evidence="1">Periplasm</location>
    </subcellularLocation>
</comment>
<dbReference type="SUPFAM" id="SSF53850">
    <property type="entry name" value="Periplasmic binding protein-like II"/>
    <property type="match status" value="1"/>
</dbReference>
<dbReference type="Proteomes" id="UP000030661">
    <property type="component" value="Unassembled WGS sequence"/>
</dbReference>
<protein>
    <recommendedName>
        <fullName evidence="7">ABC transporter substrate-binding protein</fullName>
    </recommendedName>
</protein>
<organism evidence="5">
    <name type="scientific">Vecturithrix granuli</name>
    <dbReference type="NCBI Taxonomy" id="1499967"/>
    <lineage>
        <taxon>Bacteria</taxon>
        <taxon>Candidatus Moduliflexota</taxon>
        <taxon>Candidatus Vecturitrichia</taxon>
        <taxon>Candidatus Vecturitrichales</taxon>
        <taxon>Candidatus Vecturitrichaceae</taxon>
        <taxon>Candidatus Vecturithrix</taxon>
    </lineage>
</organism>
<reference evidence="5" key="1">
    <citation type="journal article" date="2015" name="PeerJ">
        <title>First genomic representation of candidate bacterial phylum KSB3 points to enhanced environmental sensing as a trigger of wastewater bulking.</title>
        <authorList>
            <person name="Sekiguchi Y."/>
            <person name="Ohashi A."/>
            <person name="Parks D.H."/>
            <person name="Yamauchi T."/>
            <person name="Tyson G.W."/>
            <person name="Hugenholtz P."/>
        </authorList>
    </citation>
    <scope>NUCLEOTIDE SEQUENCE [LARGE SCALE GENOMIC DNA]</scope>
</reference>
<evidence type="ECO:0008006" key="7">
    <source>
        <dbReference type="Google" id="ProtNLM"/>
    </source>
</evidence>
<feature type="chain" id="PRO_5001755502" description="ABC transporter substrate-binding protein" evidence="4">
    <location>
        <begin position="21"/>
        <end position="369"/>
    </location>
</feature>
<dbReference type="EMBL" id="DF820471">
    <property type="protein sequence ID" value="GAK60087.1"/>
    <property type="molecule type" value="Genomic_DNA"/>
</dbReference>